<gene>
    <name evidence="2" type="ORF">MGAL_10B039492</name>
</gene>
<dbReference type="Proteomes" id="UP000596742">
    <property type="component" value="Unassembled WGS sequence"/>
</dbReference>
<dbReference type="EMBL" id="UYJE01001777">
    <property type="protein sequence ID" value="VDI05106.1"/>
    <property type="molecule type" value="Genomic_DNA"/>
</dbReference>
<dbReference type="PANTHER" id="PTHR14224">
    <property type="entry name" value="SIMILAR TO PREFERENTIALLY EXPRESSED ANTIGEN IN MELANOMA-LIKE 3"/>
    <property type="match status" value="1"/>
</dbReference>
<evidence type="ECO:0000313" key="3">
    <source>
        <dbReference type="Proteomes" id="UP000596742"/>
    </source>
</evidence>
<evidence type="ECO:0000313" key="2">
    <source>
        <dbReference type="EMBL" id="VDI05106.1"/>
    </source>
</evidence>
<evidence type="ECO:0000256" key="1">
    <source>
        <dbReference type="ARBA" id="ARBA00022737"/>
    </source>
</evidence>
<comment type="caution">
    <text evidence="2">The sequence shown here is derived from an EMBL/GenBank/DDBJ whole genome shotgun (WGS) entry which is preliminary data.</text>
</comment>
<keyword evidence="3" id="KW-1185">Reference proteome</keyword>
<organism evidence="2 3">
    <name type="scientific">Mytilus galloprovincialis</name>
    <name type="common">Mediterranean mussel</name>
    <dbReference type="NCBI Taxonomy" id="29158"/>
    <lineage>
        <taxon>Eukaryota</taxon>
        <taxon>Metazoa</taxon>
        <taxon>Spiralia</taxon>
        <taxon>Lophotrochozoa</taxon>
        <taxon>Mollusca</taxon>
        <taxon>Bivalvia</taxon>
        <taxon>Autobranchia</taxon>
        <taxon>Pteriomorphia</taxon>
        <taxon>Mytilida</taxon>
        <taxon>Mytiloidea</taxon>
        <taxon>Mytilidae</taxon>
        <taxon>Mytilinae</taxon>
        <taxon>Mytilus</taxon>
    </lineage>
</organism>
<keyword evidence="1" id="KW-0677">Repeat</keyword>
<reference evidence="2" key="1">
    <citation type="submission" date="2018-11" db="EMBL/GenBank/DDBJ databases">
        <authorList>
            <person name="Alioto T."/>
            <person name="Alioto T."/>
        </authorList>
    </citation>
    <scope>NUCLEOTIDE SEQUENCE</scope>
</reference>
<dbReference type="PANTHER" id="PTHR14224:SF37">
    <property type="entry name" value="LEUCINE-RICH REPEAT-CONTAINING PROTEIN 14"/>
    <property type="match status" value="1"/>
</dbReference>
<dbReference type="GO" id="GO:0005737">
    <property type="term" value="C:cytoplasm"/>
    <property type="evidence" value="ECO:0007669"/>
    <property type="project" value="TreeGrafter"/>
</dbReference>
<name>A0A8B6CGU8_MYTGA</name>
<dbReference type="OrthoDB" id="6479713at2759"/>
<evidence type="ECO:0008006" key="4">
    <source>
        <dbReference type="Google" id="ProtNLM"/>
    </source>
</evidence>
<sequence>MDTSLWYEYYQGVVYPLDLCSPPAIGQQPKSVASLTTLCSRYIIQDSTMTAQAINYIPKELCIVLMQEALICNKDRAVDVLLSHWPFETLSLQKLVPNVFTSVRPLYDMLYLSEVTRQCLRYTTCLAHTFLECVKNKTPTKLRYLDMSGFPTPEVILYYLATHCMLSYNEARQNVMVNMYNKAVQLLPQPVPDRLMMADQFLPDTSILVKLDAFVAADQTLTELSKALKVSGFTDSKLCMCLQKLDATCLGEPKLNILLGQINPQYLTGIRLKYNSINCESFCNLAPTLEKFTNLCALDLSCNSITVYQSDSTTEVLGKTLSSLPNLSRLDLSSNRLKYKLRQLISGTQQPLQHLRLAGCGLTESDIRYLSTSHHTKALQHIDLGGNTLTLCCGSLGRLLEEVKSTLLVLELEDSKLDDGGILRLLPYISLLHSILYLNLSQNSLVSSVCLQLSKTLSSLVDLKALKISYCSDFYGTEDEEEFNRIKQMFVNQFLVILNKLSETHVVMTDLESI</sequence>
<dbReference type="SUPFAM" id="SSF52047">
    <property type="entry name" value="RNI-like"/>
    <property type="match status" value="1"/>
</dbReference>
<accession>A0A8B6CGU8</accession>
<dbReference type="InterPro" id="IPR050694">
    <property type="entry name" value="LRRC14/PRAME"/>
</dbReference>
<dbReference type="Gene3D" id="3.80.10.10">
    <property type="entry name" value="Ribonuclease Inhibitor"/>
    <property type="match status" value="1"/>
</dbReference>
<proteinExistence type="predicted"/>
<dbReference type="InterPro" id="IPR032675">
    <property type="entry name" value="LRR_dom_sf"/>
</dbReference>
<protein>
    <recommendedName>
        <fullName evidence="4">Leucine-rich repeat-containing protein 14</fullName>
    </recommendedName>
</protein>
<dbReference type="AlphaFoldDB" id="A0A8B6CGU8"/>